<dbReference type="SMART" id="SM00889">
    <property type="entry name" value="EFG_IV"/>
    <property type="match status" value="1"/>
</dbReference>
<dbReference type="Pfam" id="PF03764">
    <property type="entry name" value="EFG_IV"/>
    <property type="match status" value="1"/>
</dbReference>
<dbReference type="PRINTS" id="PR00315">
    <property type="entry name" value="ELONGATNFCT"/>
</dbReference>
<dbReference type="CDD" id="cd16262">
    <property type="entry name" value="EFG_III"/>
    <property type="match status" value="1"/>
</dbReference>
<sequence length="672" mass="75057">MKEYGINDLRNVALVGHSGVGKTSLVESLLYSSNLIDRLGKVDEGSTTSDFDLEEKKRKMSINTSILKMELEKNKINLLDTPGYFDFIGETIKGMSVSDISLIVVCGVNGIQVGTEMAWDYCVKNNIPRAFFINKLDRENSNYDKILKQLRNQFGNNIVPINYPLGVEENFTDVLNILEDNNSVYGVDSETLNKIIKYKENIMELVAESDENLLNKYLEVGTLSHEEIYLGLRNGIISGDIIPVMCGSSTKCLGVNLLIQCINKIFPSPNPIVEMRNNLKKTCKEEKFSARVFKTIIDPFMGKLSIFKVITGELNTSMDILNCSNGSIEKISNLYYINGKNQLPTYNIKKGDIGAIAKLQSISTGDIICDVNNKILSSSIKFPEPVIKMAIIPKSKGDEDKISSGLYKLLEEDNTFKIVRDVENAEILIEGMGETHLEVLASKLKSKFGVDVFLRLPKVAYRETIKGKADVQGKHKKQSGGHGQYGDVKIKFEPRLDGVEELEFIDAVVGGTVPKNFIPAVEKGLKECAKHGVLARYPVIGLKATLYDGSYHSVDSSEMAFKIATSIAYKKGLEQANPVLLEPIMEFVVRIPDEYMGEVIGDINKKRGRILRIEPKENMQVITAEIPQVESFKYATDLRSITQARGSFNMKFKRYAEVPSSELNKIIRNNNL</sequence>
<keyword evidence="4" id="KW-0251">Elongation factor</keyword>
<dbReference type="InterPro" id="IPR047872">
    <property type="entry name" value="EFG_IV"/>
</dbReference>
<dbReference type="InterPro" id="IPR014721">
    <property type="entry name" value="Ribsml_uS5_D2-typ_fold_subgr"/>
</dbReference>
<dbReference type="CDD" id="cd04170">
    <property type="entry name" value="EF-G_bact"/>
    <property type="match status" value="1"/>
</dbReference>
<feature type="domain" description="Tr-type G" evidence="3">
    <location>
        <begin position="7"/>
        <end position="270"/>
    </location>
</feature>
<dbReference type="SUPFAM" id="SSF52540">
    <property type="entry name" value="P-loop containing nucleoside triphosphate hydrolases"/>
    <property type="match status" value="1"/>
</dbReference>
<keyword evidence="5" id="KW-1185">Reference proteome</keyword>
<dbReference type="InterPro" id="IPR005225">
    <property type="entry name" value="Small_GTP-bd"/>
</dbReference>
<dbReference type="InterPro" id="IPR035647">
    <property type="entry name" value="EFG_III/V"/>
</dbReference>
<comment type="caution">
    <text evidence="4">The sequence shown here is derived from an EMBL/GenBank/DDBJ whole genome shotgun (WGS) entry which is preliminary data.</text>
</comment>
<dbReference type="InterPro" id="IPR000640">
    <property type="entry name" value="EFG_V-like"/>
</dbReference>
<dbReference type="RefSeq" id="WP_055260269.1">
    <property type="nucleotide sequence ID" value="NZ_CABIXL010000014.1"/>
</dbReference>
<dbReference type="SUPFAM" id="SSF54980">
    <property type="entry name" value="EF-G C-terminal domain-like"/>
    <property type="match status" value="2"/>
</dbReference>
<organism evidence="4 5">
    <name type="scientific">Sarcina ventriculi</name>
    <name type="common">Clostridium ventriculi</name>
    <dbReference type="NCBI Taxonomy" id="1267"/>
    <lineage>
        <taxon>Bacteria</taxon>
        <taxon>Bacillati</taxon>
        <taxon>Bacillota</taxon>
        <taxon>Clostridia</taxon>
        <taxon>Eubacteriales</taxon>
        <taxon>Clostridiaceae</taxon>
        <taxon>Sarcina</taxon>
    </lineage>
</organism>
<evidence type="ECO:0000259" key="3">
    <source>
        <dbReference type="PROSITE" id="PS51722"/>
    </source>
</evidence>
<accession>A0ABM9USL6</accession>
<keyword evidence="1" id="KW-0547">Nucleotide-binding</keyword>
<dbReference type="SUPFAM" id="SSF50447">
    <property type="entry name" value="Translation proteins"/>
    <property type="match status" value="1"/>
</dbReference>
<dbReference type="Pfam" id="PF00009">
    <property type="entry name" value="GTP_EFTU"/>
    <property type="match status" value="1"/>
</dbReference>
<dbReference type="Pfam" id="PF22042">
    <property type="entry name" value="EF-G_D2"/>
    <property type="match status" value="1"/>
</dbReference>
<dbReference type="InterPro" id="IPR009022">
    <property type="entry name" value="EFG_III"/>
</dbReference>
<evidence type="ECO:0000313" key="5">
    <source>
        <dbReference type="Proteomes" id="UP000095488"/>
    </source>
</evidence>
<dbReference type="PANTHER" id="PTHR43261">
    <property type="entry name" value="TRANSLATION ELONGATION FACTOR G-RELATED"/>
    <property type="match status" value="1"/>
</dbReference>
<dbReference type="Gene3D" id="3.40.50.300">
    <property type="entry name" value="P-loop containing nucleotide triphosphate hydrolases"/>
    <property type="match status" value="1"/>
</dbReference>
<dbReference type="InterPro" id="IPR009000">
    <property type="entry name" value="Transl_B-barrel_sf"/>
</dbReference>
<dbReference type="Gene3D" id="3.30.230.10">
    <property type="match status" value="1"/>
</dbReference>
<dbReference type="PROSITE" id="PS51722">
    <property type="entry name" value="G_TR_2"/>
    <property type="match status" value="1"/>
</dbReference>
<dbReference type="Gene3D" id="2.40.30.10">
    <property type="entry name" value="Translation factors"/>
    <property type="match status" value="1"/>
</dbReference>
<dbReference type="InterPro" id="IPR035649">
    <property type="entry name" value="EFG_V"/>
</dbReference>
<dbReference type="InterPro" id="IPR005517">
    <property type="entry name" value="Transl_elong_EFG/EF2_IV"/>
</dbReference>
<dbReference type="CDD" id="cd01434">
    <property type="entry name" value="EFG_mtEFG1_IV"/>
    <property type="match status" value="1"/>
</dbReference>
<proteinExistence type="predicted"/>
<protein>
    <submittedName>
        <fullName evidence="4">Elongation factor G</fullName>
    </submittedName>
</protein>
<dbReference type="InterPro" id="IPR027417">
    <property type="entry name" value="P-loop_NTPase"/>
</dbReference>
<evidence type="ECO:0000313" key="4">
    <source>
        <dbReference type="EMBL" id="CUO24719.1"/>
    </source>
</evidence>
<dbReference type="Gene3D" id="3.30.70.870">
    <property type="entry name" value="Elongation Factor G (Translational Gtpase), domain 3"/>
    <property type="match status" value="1"/>
</dbReference>
<dbReference type="SMART" id="SM00838">
    <property type="entry name" value="EFG_C"/>
    <property type="match status" value="1"/>
</dbReference>
<dbReference type="EMBL" id="CYZR01000014">
    <property type="protein sequence ID" value="CUO24719.1"/>
    <property type="molecule type" value="Genomic_DNA"/>
</dbReference>
<keyword evidence="4" id="KW-0648">Protein biosynthesis</keyword>
<dbReference type="InterPro" id="IPR020568">
    <property type="entry name" value="Ribosomal_Su5_D2-typ_SF"/>
</dbReference>
<name>A0ABM9USL6_SARVE</name>
<dbReference type="Proteomes" id="UP000095488">
    <property type="component" value="Unassembled WGS sequence"/>
</dbReference>
<dbReference type="SUPFAM" id="SSF54211">
    <property type="entry name" value="Ribosomal protein S5 domain 2-like"/>
    <property type="match status" value="1"/>
</dbReference>
<gene>
    <name evidence="4" type="primary">fus</name>
    <name evidence="4" type="ORF">ERS852473_02296</name>
</gene>
<dbReference type="NCBIfam" id="NF009381">
    <property type="entry name" value="PRK12740.1-5"/>
    <property type="match status" value="1"/>
</dbReference>
<reference evidence="4 5" key="1">
    <citation type="submission" date="2015-09" db="EMBL/GenBank/DDBJ databases">
        <authorList>
            <consortium name="Pathogen Informatics"/>
        </authorList>
    </citation>
    <scope>NUCLEOTIDE SEQUENCE [LARGE SCALE GENOMIC DNA]</scope>
    <source>
        <strain evidence="4 5">2789STDY5834858</strain>
    </source>
</reference>
<dbReference type="InterPro" id="IPR000795">
    <property type="entry name" value="T_Tr_GTP-bd_dom"/>
</dbReference>
<dbReference type="CDD" id="cd03713">
    <property type="entry name" value="EFG_mtEFG_C"/>
    <property type="match status" value="1"/>
</dbReference>
<dbReference type="InterPro" id="IPR041095">
    <property type="entry name" value="EFG_II"/>
</dbReference>
<dbReference type="Gene3D" id="3.30.70.240">
    <property type="match status" value="1"/>
</dbReference>
<dbReference type="Pfam" id="PF14492">
    <property type="entry name" value="EFG_III"/>
    <property type="match status" value="1"/>
</dbReference>
<keyword evidence="2" id="KW-0342">GTP-binding</keyword>
<dbReference type="PANTHER" id="PTHR43261:SF6">
    <property type="entry name" value="ELONGATION FACTOR G-LIKE PROTEIN"/>
    <property type="match status" value="1"/>
</dbReference>
<dbReference type="Pfam" id="PF00679">
    <property type="entry name" value="EFG_C"/>
    <property type="match status" value="1"/>
</dbReference>
<dbReference type="InterPro" id="IPR053905">
    <property type="entry name" value="EF-G-like_DII"/>
</dbReference>
<dbReference type="GO" id="GO:0003746">
    <property type="term" value="F:translation elongation factor activity"/>
    <property type="evidence" value="ECO:0007669"/>
    <property type="project" value="UniProtKB-KW"/>
</dbReference>
<evidence type="ECO:0000256" key="2">
    <source>
        <dbReference type="ARBA" id="ARBA00023134"/>
    </source>
</evidence>
<dbReference type="NCBIfam" id="TIGR00231">
    <property type="entry name" value="small_GTP"/>
    <property type="match status" value="1"/>
</dbReference>
<evidence type="ECO:0000256" key="1">
    <source>
        <dbReference type="ARBA" id="ARBA00022741"/>
    </source>
</evidence>